<name>A0ABW3ASF2_9SPHI</name>
<keyword evidence="3" id="KW-1185">Reference proteome</keyword>
<dbReference type="RefSeq" id="WP_377114542.1">
    <property type="nucleotide sequence ID" value="NZ_JBHTHZ010000005.1"/>
</dbReference>
<dbReference type="Proteomes" id="UP001597010">
    <property type="component" value="Unassembled WGS sequence"/>
</dbReference>
<evidence type="ECO:0000313" key="2">
    <source>
        <dbReference type="EMBL" id="MFD0793957.1"/>
    </source>
</evidence>
<proteinExistence type="predicted"/>
<dbReference type="InterPro" id="IPR025347">
    <property type="entry name" value="DUF4251"/>
</dbReference>
<gene>
    <name evidence="2" type="ORF">ACFQZX_10020</name>
</gene>
<dbReference type="Pfam" id="PF14059">
    <property type="entry name" value="DUF4251"/>
    <property type="match status" value="1"/>
</dbReference>
<dbReference type="Gene3D" id="2.40.128.410">
    <property type="match status" value="1"/>
</dbReference>
<accession>A0ABW3ASF2</accession>
<protein>
    <submittedName>
        <fullName evidence="2">DUF4251 domain-containing protein</fullName>
    </submittedName>
</protein>
<sequence>MKKILSVILAFTLCTGVLQIANAQNTKAEKNAAKAAEMKTMLDSKKFTFIANYAYPGYGGQRYLTPNYDVKVSQDTVVSYLPFMGVAYMGAGYNNSEDAGIKFTSTNFSYDLTAKKNGMYYLVIKPIGVKNVNQMIFNIASTGYADLVVLSNNRERMRFTGLVQQTETKK</sequence>
<evidence type="ECO:0000313" key="3">
    <source>
        <dbReference type="Proteomes" id="UP001597010"/>
    </source>
</evidence>
<dbReference type="EMBL" id="JBHTHZ010000005">
    <property type="protein sequence ID" value="MFD0793957.1"/>
    <property type="molecule type" value="Genomic_DNA"/>
</dbReference>
<feature type="signal peptide" evidence="1">
    <location>
        <begin position="1"/>
        <end position="23"/>
    </location>
</feature>
<organism evidence="2 3">
    <name type="scientific">Mucilaginibacter litoreus</name>
    <dbReference type="NCBI Taxonomy" id="1048221"/>
    <lineage>
        <taxon>Bacteria</taxon>
        <taxon>Pseudomonadati</taxon>
        <taxon>Bacteroidota</taxon>
        <taxon>Sphingobacteriia</taxon>
        <taxon>Sphingobacteriales</taxon>
        <taxon>Sphingobacteriaceae</taxon>
        <taxon>Mucilaginibacter</taxon>
    </lineage>
</organism>
<reference evidence="3" key="1">
    <citation type="journal article" date="2019" name="Int. J. Syst. Evol. Microbiol.">
        <title>The Global Catalogue of Microorganisms (GCM) 10K type strain sequencing project: providing services to taxonomists for standard genome sequencing and annotation.</title>
        <authorList>
            <consortium name="The Broad Institute Genomics Platform"/>
            <consortium name="The Broad Institute Genome Sequencing Center for Infectious Disease"/>
            <person name="Wu L."/>
            <person name="Ma J."/>
        </authorList>
    </citation>
    <scope>NUCLEOTIDE SEQUENCE [LARGE SCALE GENOMIC DNA]</scope>
    <source>
        <strain evidence="3">CCUG 61484</strain>
    </source>
</reference>
<evidence type="ECO:0000256" key="1">
    <source>
        <dbReference type="SAM" id="SignalP"/>
    </source>
</evidence>
<comment type="caution">
    <text evidence="2">The sequence shown here is derived from an EMBL/GenBank/DDBJ whole genome shotgun (WGS) entry which is preliminary data.</text>
</comment>
<feature type="chain" id="PRO_5046125578" evidence="1">
    <location>
        <begin position="24"/>
        <end position="170"/>
    </location>
</feature>
<keyword evidence="1" id="KW-0732">Signal</keyword>